<evidence type="ECO:0000256" key="5">
    <source>
        <dbReference type="ARBA" id="ARBA00048142"/>
    </source>
</evidence>
<dbReference type="PANTHER" id="PTHR42862:SF1">
    <property type="entry name" value="DELTA-1-PYRROLINE-5-CARBOXYLATE DEHYDROGENASE 2, ISOFORM A-RELATED"/>
    <property type="match status" value="1"/>
</dbReference>
<dbReference type="SUPFAM" id="SSF53720">
    <property type="entry name" value="ALDH-like"/>
    <property type="match status" value="1"/>
</dbReference>
<dbReference type="PROSITE" id="PS00070">
    <property type="entry name" value="ALDEHYDE_DEHYDR_CYS"/>
    <property type="match status" value="1"/>
</dbReference>
<evidence type="ECO:0000256" key="1">
    <source>
        <dbReference type="ARBA" id="ARBA00004786"/>
    </source>
</evidence>
<keyword evidence="4" id="KW-0520">NAD</keyword>
<feature type="domain" description="Aldehyde dehydrogenase" evidence="8">
    <location>
        <begin position="56"/>
        <end position="517"/>
    </location>
</feature>
<dbReference type="GO" id="GO:0003842">
    <property type="term" value="F:L-glutamate gamma-semialdehyde dehydrogenase activity"/>
    <property type="evidence" value="ECO:0007669"/>
    <property type="project" value="UniProtKB-EC"/>
</dbReference>
<evidence type="ECO:0000256" key="7">
    <source>
        <dbReference type="RuleBase" id="RU003345"/>
    </source>
</evidence>
<dbReference type="EC" id="1.2.1.88" evidence="2"/>
<feature type="active site" evidence="6">
    <location>
        <position position="287"/>
    </location>
</feature>
<evidence type="ECO:0000313" key="9">
    <source>
        <dbReference type="EMBL" id="SOD99903.1"/>
    </source>
</evidence>
<dbReference type="InterPro" id="IPR016163">
    <property type="entry name" value="Ald_DH_C"/>
</dbReference>
<comment type="pathway">
    <text evidence="1">Amino-acid degradation; L-proline degradation into L-glutamate; L-glutamate from L-proline: step 2/2.</text>
</comment>
<dbReference type="Proteomes" id="UP000219621">
    <property type="component" value="Unassembled WGS sequence"/>
</dbReference>
<dbReference type="InterPro" id="IPR029510">
    <property type="entry name" value="Ald_DH_CS_GLU"/>
</dbReference>
<evidence type="ECO:0000256" key="6">
    <source>
        <dbReference type="PROSITE-ProRule" id="PRU10007"/>
    </source>
</evidence>
<evidence type="ECO:0000256" key="4">
    <source>
        <dbReference type="ARBA" id="ARBA00023027"/>
    </source>
</evidence>
<dbReference type="PROSITE" id="PS00687">
    <property type="entry name" value="ALDEHYDE_DEHYDR_GLU"/>
    <property type="match status" value="1"/>
</dbReference>
<dbReference type="InterPro" id="IPR016161">
    <property type="entry name" value="Ald_DH/histidinol_DH"/>
</dbReference>
<dbReference type="GO" id="GO:0009898">
    <property type="term" value="C:cytoplasmic side of plasma membrane"/>
    <property type="evidence" value="ECO:0007669"/>
    <property type="project" value="TreeGrafter"/>
</dbReference>
<dbReference type="InterPro" id="IPR016160">
    <property type="entry name" value="Ald_DH_CS_CYS"/>
</dbReference>
<evidence type="ECO:0000256" key="2">
    <source>
        <dbReference type="ARBA" id="ARBA00012884"/>
    </source>
</evidence>
<dbReference type="InterPro" id="IPR050485">
    <property type="entry name" value="Proline_metab_enzyme"/>
</dbReference>
<dbReference type="PANTHER" id="PTHR42862">
    <property type="entry name" value="DELTA-1-PYRROLINE-5-CARBOXYLATE DEHYDROGENASE 1, ISOFORM A-RELATED"/>
    <property type="match status" value="1"/>
</dbReference>
<dbReference type="InterPro" id="IPR016162">
    <property type="entry name" value="Ald_DH_N"/>
</dbReference>
<dbReference type="EMBL" id="OCNJ01000010">
    <property type="protein sequence ID" value="SOD99903.1"/>
    <property type="molecule type" value="Genomic_DNA"/>
</dbReference>
<keyword evidence="3 7" id="KW-0560">Oxidoreductase</keyword>
<comment type="similarity">
    <text evidence="7">Belongs to the aldehyde dehydrogenase family.</text>
</comment>
<protein>
    <recommendedName>
        <fullName evidence="2">L-glutamate gamma-semialdehyde dehydrogenase</fullName>
        <ecNumber evidence="2">1.2.1.88</ecNumber>
    </recommendedName>
</protein>
<gene>
    <name evidence="9" type="ORF">SAMN05421508_11087</name>
</gene>
<dbReference type="Gene3D" id="3.40.309.10">
    <property type="entry name" value="Aldehyde Dehydrogenase, Chain A, domain 2"/>
    <property type="match status" value="1"/>
</dbReference>
<organism evidence="9 10">
    <name type="scientific">Caenispirillum bisanense</name>
    <dbReference type="NCBI Taxonomy" id="414052"/>
    <lineage>
        <taxon>Bacteria</taxon>
        <taxon>Pseudomonadati</taxon>
        <taxon>Pseudomonadota</taxon>
        <taxon>Alphaproteobacteria</taxon>
        <taxon>Rhodospirillales</taxon>
        <taxon>Novispirillaceae</taxon>
        <taxon>Caenispirillum</taxon>
    </lineage>
</organism>
<dbReference type="RefSeq" id="WP_097280924.1">
    <property type="nucleotide sequence ID" value="NZ_OCNJ01000010.1"/>
</dbReference>
<dbReference type="Gene3D" id="3.40.605.10">
    <property type="entry name" value="Aldehyde Dehydrogenase, Chain A, domain 1"/>
    <property type="match status" value="1"/>
</dbReference>
<keyword evidence="10" id="KW-1185">Reference proteome</keyword>
<dbReference type="Pfam" id="PF00171">
    <property type="entry name" value="Aldedh"/>
    <property type="match status" value="1"/>
</dbReference>
<accession>A0A286GWM9</accession>
<reference evidence="9 10" key="1">
    <citation type="submission" date="2017-09" db="EMBL/GenBank/DDBJ databases">
        <authorList>
            <person name="Ehlers B."/>
            <person name="Leendertz F.H."/>
        </authorList>
    </citation>
    <scope>NUCLEOTIDE SEQUENCE [LARGE SCALE GENOMIC DNA]</scope>
    <source>
        <strain evidence="9 10">USBA 140</strain>
    </source>
</reference>
<sequence length="525" mass="55614">MTETTLPRVTYSNIRADFSGVHALLDRLIPEARDGALGKDWPNRIAGRADEGGALYEARSPIDDRLLLGRFRAADAAAVDRAVSAARAAARDWGALPWRERVAAVRAFAAELDRRKYDLAVACLLEVGKSRMEAVGEAEEAVDLARYYCDQMEENAGFERPLARAFEAEETSDRLRPVGVFAVIAPFNFPLALSVNMMSAALVAGNTVVYKPSPAAGLTGALLVAAAEAAGLPEGVVALLCGGAETGRALTAHPGIDGFAFTGSHAVGMGLLRQVAAGRFNRPVIVEMGGKNPTYVTPSADLDAATEGVLRSAFGLQGQKCSAGSKVYVHDDVRAAFLDKLLAATARVTVGDPAERDVFMGPVINQAALDRFQAAAAEARREGVILTGGERLTGGLYDHGCYVQPTIVADLPRDHRLNKEELFLPVLSVLGYTDLGEAIADGNAVDFGLTAGCYARDEADLALFLDRAEAGALYANRASGATTGAWPGIQSFCGWKGSGTTGKGGLGPYYVQQFMREQSRTVWRG</sequence>
<evidence type="ECO:0000256" key="3">
    <source>
        <dbReference type="ARBA" id="ARBA00023002"/>
    </source>
</evidence>
<name>A0A286GWM9_9PROT</name>
<evidence type="ECO:0000313" key="10">
    <source>
        <dbReference type="Proteomes" id="UP000219621"/>
    </source>
</evidence>
<dbReference type="OrthoDB" id="9772584at2"/>
<dbReference type="GO" id="GO:0010133">
    <property type="term" value="P:L-proline catabolic process to L-glutamate"/>
    <property type="evidence" value="ECO:0007669"/>
    <property type="project" value="TreeGrafter"/>
</dbReference>
<dbReference type="AlphaFoldDB" id="A0A286GWM9"/>
<dbReference type="InterPro" id="IPR015590">
    <property type="entry name" value="Aldehyde_DH_dom"/>
</dbReference>
<proteinExistence type="inferred from homology"/>
<comment type="catalytic activity">
    <reaction evidence="5">
        <text>L-glutamate 5-semialdehyde + NAD(+) + H2O = L-glutamate + NADH + 2 H(+)</text>
        <dbReference type="Rhea" id="RHEA:30235"/>
        <dbReference type="ChEBI" id="CHEBI:15377"/>
        <dbReference type="ChEBI" id="CHEBI:15378"/>
        <dbReference type="ChEBI" id="CHEBI:29985"/>
        <dbReference type="ChEBI" id="CHEBI:57540"/>
        <dbReference type="ChEBI" id="CHEBI:57945"/>
        <dbReference type="ChEBI" id="CHEBI:58066"/>
        <dbReference type="EC" id="1.2.1.88"/>
    </reaction>
</comment>
<evidence type="ECO:0000259" key="8">
    <source>
        <dbReference type="Pfam" id="PF00171"/>
    </source>
</evidence>